<accession>A0ABQ5K9U0</accession>
<evidence type="ECO:0000259" key="1">
    <source>
        <dbReference type="PROSITE" id="PS51332"/>
    </source>
</evidence>
<comment type="caution">
    <text evidence="2">The sequence shown here is derived from an EMBL/GenBank/DDBJ whole genome shotgun (WGS) entry which is preliminary data.</text>
</comment>
<reference evidence="2" key="1">
    <citation type="submission" date="2022-03" db="EMBL/GenBank/DDBJ databases">
        <title>Draft genome sequence of Aduncisulcus paluster, a free-living microaerophilic Fornicata.</title>
        <authorList>
            <person name="Yuyama I."/>
            <person name="Kume K."/>
            <person name="Tamura T."/>
            <person name="Inagaki Y."/>
            <person name="Hashimoto T."/>
        </authorList>
    </citation>
    <scope>NUCLEOTIDE SEQUENCE</scope>
    <source>
        <strain evidence="2">NY0171</strain>
    </source>
</reference>
<feature type="non-terminal residue" evidence="2">
    <location>
        <position position="1"/>
    </location>
</feature>
<keyword evidence="3" id="KW-1185">Reference proteome</keyword>
<feature type="domain" description="B12-binding" evidence="1">
    <location>
        <begin position="1"/>
        <end position="93"/>
    </location>
</feature>
<name>A0ABQ5K9U0_9EUKA</name>
<dbReference type="InterPro" id="IPR006158">
    <property type="entry name" value="Cobalamin-bd"/>
</dbReference>
<protein>
    <recommendedName>
        <fullName evidence="1">B12-binding domain-containing protein</fullName>
    </recommendedName>
</protein>
<dbReference type="Gene3D" id="3.40.50.280">
    <property type="entry name" value="Cobalamin-binding domain"/>
    <property type="match status" value="1"/>
</dbReference>
<organism evidence="2 3">
    <name type="scientific">Aduncisulcus paluster</name>
    <dbReference type="NCBI Taxonomy" id="2918883"/>
    <lineage>
        <taxon>Eukaryota</taxon>
        <taxon>Metamonada</taxon>
        <taxon>Carpediemonas-like organisms</taxon>
        <taxon>Aduncisulcus</taxon>
    </lineage>
</organism>
<gene>
    <name evidence="2" type="ORF">ADUPG1_001154</name>
</gene>
<sequence length="156" mass="16853">LAEAKPDYAGISIRNVDNVDSFTSHTNKFIHKAKLIVNVVKETGIPVIAGGAGFSLLPEEILDFTGADYGVIGEGERKMVELIARLEQGKETKQIYGKEKGFPATKSRFRAGIRNCCAITSRKAELLMCRPSVVANTAAPTALILTLKGIKCGFVR</sequence>
<evidence type="ECO:0000313" key="3">
    <source>
        <dbReference type="Proteomes" id="UP001057375"/>
    </source>
</evidence>
<dbReference type="Proteomes" id="UP001057375">
    <property type="component" value="Unassembled WGS sequence"/>
</dbReference>
<dbReference type="EMBL" id="BQXS01000807">
    <property type="protein sequence ID" value="GKT29336.1"/>
    <property type="molecule type" value="Genomic_DNA"/>
</dbReference>
<proteinExistence type="predicted"/>
<evidence type="ECO:0000313" key="2">
    <source>
        <dbReference type="EMBL" id="GKT29336.1"/>
    </source>
</evidence>
<dbReference type="PROSITE" id="PS51332">
    <property type="entry name" value="B12_BINDING"/>
    <property type="match status" value="1"/>
</dbReference>